<keyword evidence="2" id="KW-1185">Reference proteome</keyword>
<reference evidence="2" key="1">
    <citation type="submission" date="2018-08" db="EMBL/GenBank/DDBJ databases">
        <authorList>
            <person name="Kim S.-J."/>
            <person name="Jung G.-Y."/>
        </authorList>
    </citation>
    <scope>NUCLEOTIDE SEQUENCE [LARGE SCALE GENOMIC DNA]</scope>
    <source>
        <strain evidence="2">GY_G</strain>
    </source>
</reference>
<gene>
    <name evidence="1" type="ORF">DXH95_15335</name>
</gene>
<accession>A0A371B245</accession>
<evidence type="ECO:0000313" key="2">
    <source>
        <dbReference type="Proteomes" id="UP000263833"/>
    </source>
</evidence>
<sequence length="68" mass="7066">MGGISAQIALSIAYNPTPGSIAPPKAVSAKTIPIAASRLFVEKGFTCIGFGACRAISNYLPERAHKFS</sequence>
<dbReference type="Proteomes" id="UP000263833">
    <property type="component" value="Unassembled WGS sequence"/>
</dbReference>
<protein>
    <submittedName>
        <fullName evidence="1">Uncharacterized protein</fullName>
    </submittedName>
</protein>
<comment type="caution">
    <text evidence="1">The sequence shown here is derived from an EMBL/GenBank/DDBJ whole genome shotgun (WGS) entry which is preliminary data.</text>
</comment>
<dbReference type="AlphaFoldDB" id="A0A371B245"/>
<evidence type="ECO:0000313" key="1">
    <source>
        <dbReference type="EMBL" id="RDV01655.1"/>
    </source>
</evidence>
<dbReference type="EMBL" id="QRGP01000003">
    <property type="protein sequence ID" value="RDV01655.1"/>
    <property type="molecule type" value="Genomic_DNA"/>
</dbReference>
<proteinExistence type="predicted"/>
<organism evidence="1 2">
    <name type="scientific">Sphingorhabdus pulchriflava</name>
    <dbReference type="NCBI Taxonomy" id="2292257"/>
    <lineage>
        <taxon>Bacteria</taxon>
        <taxon>Pseudomonadati</taxon>
        <taxon>Pseudomonadota</taxon>
        <taxon>Alphaproteobacteria</taxon>
        <taxon>Sphingomonadales</taxon>
        <taxon>Sphingomonadaceae</taxon>
        <taxon>Sphingorhabdus</taxon>
    </lineage>
</organism>
<name>A0A371B245_9SPHN</name>